<dbReference type="STRING" id="47864.GA0070560_1347"/>
<evidence type="ECO:0000256" key="1">
    <source>
        <dbReference type="SAM" id="MobiDB-lite"/>
    </source>
</evidence>
<feature type="compositionally biased region" description="Low complexity" evidence="1">
    <location>
        <begin position="65"/>
        <end position="94"/>
    </location>
</feature>
<name>A0A1C5JJ83_9ACTN</name>
<sequence length="201" mass="20426">MTDPTIPSQADQPAAPSPIEPAATATPTSKGRNVKAWAVGGVALITALCCGGVGIAALSDDDSDAAAGGRPSTSAGPTSAAPTTVTPTTAAATTTAPTPTLALYDEPTRKDFKLAVKVLRKKCFGSAGCNISYRIDVTYTGTGLDPAKTYEVTYEVRGGEDPMVNTFEVTGDTASVPQEEDGGTRRSGDKLTAVVTDVAEL</sequence>
<feature type="region of interest" description="Disordered" evidence="1">
    <location>
        <begin position="62"/>
        <end position="94"/>
    </location>
</feature>
<feature type="region of interest" description="Disordered" evidence="1">
    <location>
        <begin position="1"/>
        <end position="31"/>
    </location>
</feature>
<protein>
    <submittedName>
        <fullName evidence="2">Uncharacterized protein</fullName>
    </submittedName>
</protein>
<dbReference type="RefSeq" id="WP_091302710.1">
    <property type="nucleotide sequence ID" value="NZ_FMDN01000034.1"/>
</dbReference>
<dbReference type="EMBL" id="FMDN01000034">
    <property type="protein sequence ID" value="SCG70289.1"/>
    <property type="molecule type" value="Genomic_DNA"/>
</dbReference>
<dbReference type="OrthoDB" id="4218022at2"/>
<accession>A0A1C5JJ83</accession>
<organism evidence="2 3">
    <name type="scientific">Micromonospora halophytica</name>
    <dbReference type="NCBI Taxonomy" id="47864"/>
    <lineage>
        <taxon>Bacteria</taxon>
        <taxon>Bacillati</taxon>
        <taxon>Actinomycetota</taxon>
        <taxon>Actinomycetes</taxon>
        <taxon>Micromonosporales</taxon>
        <taxon>Micromonosporaceae</taxon>
        <taxon>Micromonospora</taxon>
    </lineage>
</organism>
<keyword evidence="3" id="KW-1185">Reference proteome</keyword>
<evidence type="ECO:0000313" key="2">
    <source>
        <dbReference type="EMBL" id="SCG70289.1"/>
    </source>
</evidence>
<dbReference type="Proteomes" id="UP000199408">
    <property type="component" value="Unassembled WGS sequence"/>
</dbReference>
<reference evidence="3" key="1">
    <citation type="submission" date="2016-06" db="EMBL/GenBank/DDBJ databases">
        <authorList>
            <person name="Varghese N."/>
        </authorList>
    </citation>
    <scope>NUCLEOTIDE SEQUENCE [LARGE SCALE GENOMIC DNA]</scope>
    <source>
        <strain evidence="3">DSM 43171</strain>
    </source>
</reference>
<gene>
    <name evidence="2" type="ORF">GA0070560_1347</name>
</gene>
<proteinExistence type="predicted"/>
<dbReference type="AlphaFoldDB" id="A0A1C5JJ83"/>
<evidence type="ECO:0000313" key="3">
    <source>
        <dbReference type="Proteomes" id="UP000199408"/>
    </source>
</evidence>